<accession>A0A975SY33</accession>
<dbReference type="KEGG" id="nps:KRR39_18275"/>
<dbReference type="AlphaFoldDB" id="A0A975SY33"/>
<dbReference type="EMBL" id="CP077062">
    <property type="protein sequence ID" value="QWZ07383.1"/>
    <property type="molecule type" value="Genomic_DNA"/>
</dbReference>
<reference evidence="2" key="1">
    <citation type="submission" date="2021-06" db="EMBL/GenBank/DDBJ databases">
        <title>Complete genome sequence of Nocardioides sp. G188.</title>
        <authorList>
            <person name="Im W.-T."/>
        </authorList>
    </citation>
    <scope>NUCLEOTIDE SEQUENCE</scope>
    <source>
        <strain evidence="2">G188</strain>
    </source>
</reference>
<evidence type="ECO:0000313" key="2">
    <source>
        <dbReference type="EMBL" id="QWZ07383.1"/>
    </source>
</evidence>
<proteinExistence type="predicted"/>
<dbReference type="Pfam" id="PF14417">
    <property type="entry name" value="MEDS"/>
    <property type="match status" value="1"/>
</dbReference>
<feature type="domain" description="MEDS" evidence="1">
    <location>
        <begin position="5"/>
        <end position="144"/>
    </location>
</feature>
<organism evidence="2 3">
    <name type="scientific">Nocardioides panacis</name>
    <dbReference type="NCBI Taxonomy" id="2849501"/>
    <lineage>
        <taxon>Bacteria</taxon>
        <taxon>Bacillati</taxon>
        <taxon>Actinomycetota</taxon>
        <taxon>Actinomycetes</taxon>
        <taxon>Propionibacteriales</taxon>
        <taxon>Nocardioidaceae</taxon>
        <taxon>Nocardioides</taxon>
    </lineage>
</organism>
<keyword evidence="3" id="KW-1185">Reference proteome</keyword>
<name>A0A975SY33_9ACTN</name>
<evidence type="ECO:0000313" key="3">
    <source>
        <dbReference type="Proteomes" id="UP000683575"/>
    </source>
</evidence>
<gene>
    <name evidence="2" type="ORF">KRR39_18275</name>
</gene>
<protein>
    <submittedName>
        <fullName evidence="2">MEDS domain-containing protein</fullName>
    </submittedName>
</protein>
<dbReference type="Proteomes" id="UP000683575">
    <property type="component" value="Chromosome"/>
</dbReference>
<dbReference type="InterPro" id="IPR025847">
    <property type="entry name" value="MEDS_domain"/>
</dbReference>
<evidence type="ECO:0000259" key="1">
    <source>
        <dbReference type="Pfam" id="PF14417"/>
    </source>
</evidence>
<sequence length="169" mass="19225">MRAGTHWCALYSDPAERERARFAFLREGQRRGDRCVSLVDHLDGALALDHPGVGRTADGHRPAVHRASDVCLRAGQFSADRMTSFLTDRAHRPAETRPPLLRVSVEMGWLLRQPRAVDDLLLYESTTHQAVEQLSAVVMCVYDLPSLGWRCWWPRSGRTKRCSWTAPCW</sequence>